<evidence type="ECO:0000313" key="4">
    <source>
        <dbReference type="Proteomes" id="UP001237642"/>
    </source>
</evidence>
<dbReference type="EMBL" id="JAUIZM010000005">
    <property type="protein sequence ID" value="KAK1383795.1"/>
    <property type="molecule type" value="Genomic_DNA"/>
</dbReference>
<dbReference type="GO" id="GO:0016740">
    <property type="term" value="F:transferase activity"/>
    <property type="evidence" value="ECO:0007669"/>
    <property type="project" value="InterPro"/>
</dbReference>
<dbReference type="PANTHER" id="PTHR10774">
    <property type="entry name" value="EXTENDED SYNAPTOTAGMIN-RELATED"/>
    <property type="match status" value="1"/>
</dbReference>
<sequence length="358" mass="40796">MPETFLAYLSTIIRLVAQNSQQRPSRDKNYLIDHILLPTLLQAQKIMTMIFRGFYFQENESINMTMNITEAFQRSLTTWKSWVLQNLDPEKTHVFYRSYSPAHFRYDPHIRPLVEQDSKSLQRLLPEIPLWMKNPDYDRVDWLNKFHEHMWPYLDKAICKTAKNIAKPIIAEQIPKYKIESVEFEALTLGSLPPTFHGNPNVTVVVNAYGLKATVQVVDLQVFASPRITLKPLVPSIPCFANIFVSLMEKPHVDFGLKLLGADLMSIPGAYRFVQIDGGSDIENLGLQNIQARIRMVLAFMLASLMPWVHSKPGFQLVLSTSNVDEGLRGHLTKVYEGSPADKVGLHSGETVTALMRS</sequence>
<dbReference type="Pfam" id="PF13839">
    <property type="entry name" value="PC-Esterase"/>
    <property type="match status" value="1"/>
</dbReference>
<dbReference type="GO" id="GO:0008289">
    <property type="term" value="F:lipid binding"/>
    <property type="evidence" value="ECO:0007669"/>
    <property type="project" value="InterPro"/>
</dbReference>
<dbReference type="SUPFAM" id="SSF52402">
    <property type="entry name" value="Adenine nucleotide alpha hydrolases-like"/>
    <property type="match status" value="1"/>
</dbReference>
<gene>
    <name evidence="3" type="ORF">POM88_021530</name>
</gene>
<reference evidence="3" key="1">
    <citation type="submission" date="2023-02" db="EMBL/GenBank/DDBJ databases">
        <title>Genome of toxic invasive species Heracleum sosnowskyi carries increased number of genes despite the absence of recent whole-genome duplications.</title>
        <authorList>
            <person name="Schelkunov M."/>
            <person name="Shtratnikova V."/>
            <person name="Makarenko M."/>
            <person name="Klepikova A."/>
            <person name="Omelchenko D."/>
            <person name="Novikova G."/>
            <person name="Obukhova E."/>
            <person name="Bogdanov V."/>
            <person name="Penin A."/>
            <person name="Logacheva M."/>
        </authorList>
    </citation>
    <scope>NUCLEOTIDE SEQUENCE</scope>
    <source>
        <strain evidence="3">Hsosn_3</strain>
        <tissue evidence="3">Leaf</tissue>
    </source>
</reference>
<dbReference type="Proteomes" id="UP001237642">
    <property type="component" value="Unassembled WGS sequence"/>
</dbReference>
<dbReference type="AlphaFoldDB" id="A0AAD8IDP2"/>
<dbReference type="PANTHER" id="PTHR10774:SF188">
    <property type="entry name" value="SYNAPTOTAGMIN-2"/>
    <property type="match status" value="1"/>
</dbReference>
<dbReference type="CDD" id="cd21677">
    <property type="entry name" value="SMP_SYT"/>
    <property type="match status" value="1"/>
</dbReference>
<keyword evidence="4" id="KW-1185">Reference proteome</keyword>
<dbReference type="GO" id="GO:0005783">
    <property type="term" value="C:endoplasmic reticulum"/>
    <property type="evidence" value="ECO:0007669"/>
    <property type="project" value="TreeGrafter"/>
</dbReference>
<feature type="domain" description="Trichome birefringence-like C-terminal" evidence="2">
    <location>
        <begin position="53"/>
        <end position="105"/>
    </location>
</feature>
<accession>A0AAD8IDP2</accession>
<evidence type="ECO:0000259" key="2">
    <source>
        <dbReference type="Pfam" id="PF13839"/>
    </source>
</evidence>
<comment type="similarity">
    <text evidence="1">Belongs to the PC-esterase family. TBL subfamily.</text>
</comment>
<proteinExistence type="inferred from homology"/>
<dbReference type="InterPro" id="IPR014729">
    <property type="entry name" value="Rossmann-like_a/b/a_fold"/>
</dbReference>
<dbReference type="InterPro" id="IPR045050">
    <property type="entry name" value="Synaptotagmin_plant"/>
</dbReference>
<reference evidence="3" key="2">
    <citation type="submission" date="2023-05" db="EMBL/GenBank/DDBJ databases">
        <authorList>
            <person name="Schelkunov M.I."/>
        </authorList>
    </citation>
    <scope>NUCLEOTIDE SEQUENCE</scope>
    <source>
        <strain evidence="3">Hsosn_3</strain>
        <tissue evidence="3">Leaf</tissue>
    </source>
</reference>
<comment type="caution">
    <text evidence="3">The sequence shown here is derived from an EMBL/GenBank/DDBJ whole genome shotgun (WGS) entry which is preliminary data.</text>
</comment>
<protein>
    <recommendedName>
        <fullName evidence="2">Trichome birefringence-like C-terminal domain-containing protein</fullName>
    </recommendedName>
</protein>
<evidence type="ECO:0000256" key="1">
    <source>
        <dbReference type="ARBA" id="ARBA00007727"/>
    </source>
</evidence>
<evidence type="ECO:0000313" key="3">
    <source>
        <dbReference type="EMBL" id="KAK1383795.1"/>
    </source>
</evidence>
<organism evidence="3 4">
    <name type="scientific">Heracleum sosnowskyi</name>
    <dbReference type="NCBI Taxonomy" id="360622"/>
    <lineage>
        <taxon>Eukaryota</taxon>
        <taxon>Viridiplantae</taxon>
        <taxon>Streptophyta</taxon>
        <taxon>Embryophyta</taxon>
        <taxon>Tracheophyta</taxon>
        <taxon>Spermatophyta</taxon>
        <taxon>Magnoliopsida</taxon>
        <taxon>eudicotyledons</taxon>
        <taxon>Gunneridae</taxon>
        <taxon>Pentapetalae</taxon>
        <taxon>asterids</taxon>
        <taxon>campanulids</taxon>
        <taxon>Apiales</taxon>
        <taxon>Apiaceae</taxon>
        <taxon>Apioideae</taxon>
        <taxon>apioid superclade</taxon>
        <taxon>Tordylieae</taxon>
        <taxon>Tordyliinae</taxon>
        <taxon>Heracleum</taxon>
    </lineage>
</organism>
<dbReference type="InterPro" id="IPR026057">
    <property type="entry name" value="TBL_C"/>
</dbReference>
<name>A0AAD8IDP2_9APIA</name>
<dbReference type="Gene3D" id="3.40.50.620">
    <property type="entry name" value="HUPs"/>
    <property type="match status" value="1"/>
</dbReference>